<dbReference type="SUPFAM" id="SSF53335">
    <property type="entry name" value="S-adenosyl-L-methionine-dependent methyltransferases"/>
    <property type="match status" value="1"/>
</dbReference>
<dbReference type="AlphaFoldDB" id="A0A0Q9YDN9"/>
<evidence type="ECO:0000313" key="2">
    <source>
        <dbReference type="EMBL" id="KRG18621.1"/>
    </source>
</evidence>
<dbReference type="Pfam" id="PF13649">
    <property type="entry name" value="Methyltransf_25"/>
    <property type="match status" value="1"/>
</dbReference>
<reference evidence="3" key="3">
    <citation type="submission" date="2021-06" db="EMBL/GenBank/DDBJ databases">
        <title>Genomic Description and Analysis of Intracellular Bacteria, Candidatus Berkiella cookevillensis and Candidatus Berkiella aquae.</title>
        <authorList>
            <person name="Kidane D.T."/>
            <person name="Mehari Y.T."/>
            <person name="Rice F.C."/>
            <person name="Arivett B.A."/>
            <person name="Farone A.L."/>
            <person name="Berk S.G."/>
            <person name="Farone M.B."/>
        </authorList>
    </citation>
    <scope>NUCLEOTIDE SEQUENCE</scope>
    <source>
        <strain evidence="3">CC99</strain>
    </source>
</reference>
<dbReference type="InterPro" id="IPR029063">
    <property type="entry name" value="SAM-dependent_MTases_sf"/>
</dbReference>
<protein>
    <submittedName>
        <fullName evidence="3">Class I SAM-dependent methyltransferase</fullName>
    </submittedName>
    <submittedName>
        <fullName evidence="2">Trans-aconitate 2-methyltransferase</fullName>
    </submittedName>
</protein>
<dbReference type="STRING" id="437022.CC99x_01508"/>
<dbReference type="OrthoDB" id="9774345at2"/>
<name>A0A0Q9YDN9_9GAMM</name>
<organism evidence="2">
    <name type="scientific">Candidatus Berkiella cookevillensis</name>
    <dbReference type="NCBI Taxonomy" id="437022"/>
    <lineage>
        <taxon>Bacteria</taxon>
        <taxon>Pseudomonadati</taxon>
        <taxon>Pseudomonadota</taxon>
        <taxon>Gammaproteobacteria</taxon>
        <taxon>Candidatus Berkiellales</taxon>
        <taxon>Candidatus Berkiellaceae</taxon>
        <taxon>Candidatus Berkiella</taxon>
    </lineage>
</organism>
<proteinExistence type="predicted"/>
<evidence type="ECO:0000259" key="1">
    <source>
        <dbReference type="Pfam" id="PF13649"/>
    </source>
</evidence>
<accession>A0A0Q9YDN9</accession>
<dbReference type="RefSeq" id="WP_057624599.1">
    <property type="nucleotide sequence ID" value="NZ_LKHV02000001.1"/>
</dbReference>
<dbReference type="InterPro" id="IPR041698">
    <property type="entry name" value="Methyltransf_25"/>
</dbReference>
<evidence type="ECO:0000313" key="4">
    <source>
        <dbReference type="Proteomes" id="UP000051494"/>
    </source>
</evidence>
<comment type="caution">
    <text evidence="2">The sequence shown here is derived from an EMBL/GenBank/DDBJ whole genome shotgun (WGS) entry which is preliminary data.</text>
</comment>
<gene>
    <name evidence="3" type="ORF">CC99x_002675</name>
    <name evidence="2" type="ORF">CC99x_01508</name>
</gene>
<dbReference type="GO" id="GO:0032259">
    <property type="term" value="P:methylation"/>
    <property type="evidence" value="ECO:0007669"/>
    <property type="project" value="UniProtKB-KW"/>
</dbReference>
<dbReference type="GO" id="GO:0008168">
    <property type="term" value="F:methyltransferase activity"/>
    <property type="evidence" value="ECO:0007669"/>
    <property type="project" value="UniProtKB-KW"/>
</dbReference>
<reference evidence="3" key="2">
    <citation type="journal article" date="2016" name="Genome Announc.">
        <title>Draft Genome Sequences of Two Novel Amoeba-Resistant Intranuclear Bacteria, 'Candidatus Berkiella cookevillensis' and 'Candidatus Berkiella aquae'.</title>
        <authorList>
            <person name="Mehari Y.T."/>
            <person name="Arivett B.A."/>
            <person name="Farone A.L."/>
            <person name="Gunderson J.H."/>
            <person name="Farone M.B."/>
        </authorList>
    </citation>
    <scope>NUCLEOTIDE SEQUENCE</scope>
    <source>
        <strain evidence="3">CC99</strain>
    </source>
</reference>
<dbReference type="EMBL" id="LKHV02000001">
    <property type="protein sequence ID" value="MCS5707802.1"/>
    <property type="molecule type" value="Genomic_DNA"/>
</dbReference>
<keyword evidence="2" id="KW-0808">Transferase</keyword>
<keyword evidence="4" id="KW-1185">Reference proteome</keyword>
<dbReference type="EMBL" id="LKHV01000006">
    <property type="protein sequence ID" value="KRG18621.1"/>
    <property type="molecule type" value="Genomic_DNA"/>
</dbReference>
<keyword evidence="2" id="KW-0489">Methyltransferase</keyword>
<dbReference type="Gene3D" id="3.40.50.150">
    <property type="entry name" value="Vaccinia Virus protein VP39"/>
    <property type="match status" value="1"/>
</dbReference>
<dbReference type="Proteomes" id="UP000051494">
    <property type="component" value="Unassembled WGS sequence"/>
</dbReference>
<feature type="domain" description="Methyltransferase" evidence="1">
    <location>
        <begin position="53"/>
        <end position="141"/>
    </location>
</feature>
<sequence length="195" mass="22508">MTELIARNNAIYFESAKAYPFDHRGVKWASAESQRIRFEVLCEIAENFFKSSILDVGCGLGHLIDYLQSNQFSGVYKGIDTVDQMVLQAKKRYPLFNFETNDLDAMKDVAYDYVIASGIFTFVNWSSMQNTIEKLFLCSKKGVAFNSLSALSIEKESEIFYPDPIKVFEFCKKITSNVVLRQDYMPHDFTIYLYH</sequence>
<reference evidence="2" key="1">
    <citation type="submission" date="2015-09" db="EMBL/GenBank/DDBJ databases">
        <title>Draft Genome Sequences of Two Novel Amoeba-resistant Intranuclear Bacteria, Candidatus Berkiella cookevillensis and Candidatus Berkiella aquae.</title>
        <authorList>
            <person name="Mehari Y.T."/>
            <person name="Arivett B.A."/>
            <person name="Farone A.L."/>
            <person name="Gunderson J.H."/>
            <person name="Farone M.B."/>
        </authorList>
    </citation>
    <scope>NUCLEOTIDE SEQUENCE [LARGE SCALE GENOMIC DNA]</scope>
    <source>
        <strain evidence="2">CC99</strain>
    </source>
</reference>
<evidence type="ECO:0000313" key="3">
    <source>
        <dbReference type="EMBL" id="MCS5707802.1"/>
    </source>
</evidence>